<dbReference type="EMBL" id="CP001291">
    <property type="protein sequence ID" value="ACK70463.1"/>
    <property type="molecule type" value="Genomic_DNA"/>
</dbReference>
<dbReference type="Proteomes" id="UP000002384">
    <property type="component" value="Chromosome"/>
</dbReference>
<feature type="domain" description="ATPase AAA-type core" evidence="2">
    <location>
        <begin position="31"/>
        <end position="340"/>
    </location>
</feature>
<proteinExistence type="predicted"/>
<evidence type="ECO:0000256" key="1">
    <source>
        <dbReference type="SAM" id="MobiDB-lite"/>
    </source>
</evidence>
<keyword evidence="4" id="KW-1185">Reference proteome</keyword>
<dbReference type="KEGG" id="cyc:PCC7424_2033"/>
<evidence type="ECO:0000313" key="4">
    <source>
        <dbReference type="Proteomes" id="UP000002384"/>
    </source>
</evidence>
<dbReference type="STRING" id="65393.PCC7424_2033"/>
<reference evidence="4" key="1">
    <citation type="journal article" date="2011" name="MBio">
        <title>Novel metabolic attributes of the genus Cyanothece, comprising a group of unicellular nitrogen-fixing Cyanobacteria.</title>
        <authorList>
            <person name="Bandyopadhyay A."/>
            <person name="Elvitigala T."/>
            <person name="Welsh E."/>
            <person name="Stockel J."/>
            <person name="Liberton M."/>
            <person name="Min H."/>
            <person name="Sherman L.A."/>
            <person name="Pakrasi H.B."/>
        </authorList>
    </citation>
    <scope>NUCLEOTIDE SEQUENCE [LARGE SCALE GENOMIC DNA]</scope>
    <source>
        <strain evidence="4">PCC 7424</strain>
    </source>
</reference>
<evidence type="ECO:0000259" key="2">
    <source>
        <dbReference type="Pfam" id="PF13304"/>
    </source>
</evidence>
<dbReference type="HOGENOM" id="CLU_035814_0_0_3"/>
<dbReference type="Gene3D" id="3.40.50.300">
    <property type="entry name" value="P-loop containing nucleotide triphosphate hydrolases"/>
    <property type="match status" value="1"/>
</dbReference>
<dbReference type="PANTHER" id="PTHR40396:SF1">
    <property type="entry name" value="ATPASE AAA-TYPE CORE DOMAIN-CONTAINING PROTEIN"/>
    <property type="match status" value="1"/>
</dbReference>
<sequence>MSKTSIPRIEYLRVQNYRALRDLELKNITPLTVLLGPNGSGKSTIFDVFAFLSECFTLGLRKAWDKRGRFKELRTRGQDGYIVIELKYKETKESPIITYHLAISENNKGPYVAEEWLQWRRGKTGQPFRFLNFKEGEGQATTGEMPDKEDKRDNEKLESPEFLAVSTLGQFAKHPRVSALRRFITGWYLSYLTADNTRTQPEAGEQERLSASGDNLPNVIQYLKEQYPERLEHILNTLSNRIPRLEKVDASIMPDGRLLLQIKDAPFTQPILAKFASDGTLKMLAYLTVLYDPDPPQLVGIEEPENHLHPRLLPELAEECRAASANTQLMITTHSPFFVDGLKPEEVWVLYRDENGFTQAKRTADMQGVKEFIKNGALLGQLWMEDYFDVGNPLINSKT</sequence>
<accession>B7KF07</accession>
<protein>
    <submittedName>
        <fullName evidence="3">ATPase</fullName>
    </submittedName>
</protein>
<dbReference type="PANTHER" id="PTHR40396">
    <property type="entry name" value="ATPASE-LIKE PROTEIN"/>
    <property type="match status" value="1"/>
</dbReference>
<organism evidence="3 4">
    <name type="scientific">Gloeothece citriformis (strain PCC 7424)</name>
    <name type="common">Cyanothece sp. (strain PCC 7424)</name>
    <dbReference type="NCBI Taxonomy" id="65393"/>
    <lineage>
        <taxon>Bacteria</taxon>
        <taxon>Bacillati</taxon>
        <taxon>Cyanobacteriota</taxon>
        <taxon>Cyanophyceae</taxon>
        <taxon>Oscillatoriophycideae</taxon>
        <taxon>Chroococcales</taxon>
        <taxon>Aphanothecaceae</taxon>
        <taxon>Gloeothece</taxon>
        <taxon>Gloeothece citriformis</taxon>
    </lineage>
</organism>
<feature type="compositionally biased region" description="Basic and acidic residues" evidence="1">
    <location>
        <begin position="145"/>
        <end position="156"/>
    </location>
</feature>
<dbReference type="AlphaFoldDB" id="B7KF07"/>
<dbReference type="eggNOG" id="COG4637">
    <property type="taxonomic scope" value="Bacteria"/>
</dbReference>
<dbReference type="CDD" id="cd00267">
    <property type="entry name" value="ABC_ATPase"/>
    <property type="match status" value="1"/>
</dbReference>
<dbReference type="SUPFAM" id="SSF52540">
    <property type="entry name" value="P-loop containing nucleoside triphosphate hydrolases"/>
    <property type="match status" value="1"/>
</dbReference>
<dbReference type="InterPro" id="IPR027417">
    <property type="entry name" value="P-loop_NTPase"/>
</dbReference>
<dbReference type="PIRSF" id="PIRSF029347">
    <property type="entry name" value="RecF"/>
    <property type="match status" value="1"/>
</dbReference>
<name>B7KF07_GLOC7</name>
<gene>
    <name evidence="3" type="ordered locus">PCC7424_2033</name>
</gene>
<dbReference type="GO" id="GO:0016887">
    <property type="term" value="F:ATP hydrolysis activity"/>
    <property type="evidence" value="ECO:0007669"/>
    <property type="project" value="InterPro"/>
</dbReference>
<dbReference type="RefSeq" id="WP_015954069.1">
    <property type="nucleotide sequence ID" value="NC_011729.1"/>
</dbReference>
<dbReference type="OrthoDB" id="9815944at2"/>
<dbReference type="Pfam" id="PF13304">
    <property type="entry name" value="AAA_21"/>
    <property type="match status" value="1"/>
</dbReference>
<dbReference type="GO" id="GO:0005524">
    <property type="term" value="F:ATP binding"/>
    <property type="evidence" value="ECO:0007669"/>
    <property type="project" value="InterPro"/>
</dbReference>
<evidence type="ECO:0000313" key="3">
    <source>
        <dbReference type="EMBL" id="ACK70463.1"/>
    </source>
</evidence>
<dbReference type="InterPro" id="IPR014555">
    <property type="entry name" value="RecF-like"/>
</dbReference>
<dbReference type="InterPro" id="IPR003959">
    <property type="entry name" value="ATPase_AAA_core"/>
</dbReference>
<feature type="region of interest" description="Disordered" evidence="1">
    <location>
        <begin position="135"/>
        <end position="156"/>
    </location>
</feature>